<name>B3CFP1_9BACE</name>
<dbReference type="EMBL" id="ABJL02000008">
    <property type="protein sequence ID" value="EDV03577.1"/>
    <property type="molecule type" value="Genomic_DNA"/>
</dbReference>
<dbReference type="Proteomes" id="UP000004596">
    <property type="component" value="Unassembled WGS sequence"/>
</dbReference>
<dbReference type="STRING" id="471870.BACINT_02702"/>
<reference evidence="1 2" key="1">
    <citation type="submission" date="2008-04" db="EMBL/GenBank/DDBJ databases">
        <title>Draft genome sequence of Bacteroides intestinalis (DSM 17393).</title>
        <authorList>
            <person name="Sudarsanam P."/>
            <person name="Ley R."/>
            <person name="Guruge J."/>
            <person name="Turnbaugh P.J."/>
            <person name="Mahowald M."/>
            <person name="Liep D."/>
            <person name="Gordon J."/>
        </authorList>
    </citation>
    <scope>NUCLEOTIDE SEQUENCE [LARGE SCALE GENOMIC DNA]</scope>
    <source>
        <strain evidence="1 2">DSM 17393</strain>
    </source>
</reference>
<reference evidence="1 2" key="2">
    <citation type="submission" date="2008-04" db="EMBL/GenBank/DDBJ databases">
        <authorList>
            <person name="Fulton L."/>
            <person name="Clifton S."/>
            <person name="Fulton B."/>
            <person name="Xu J."/>
            <person name="Minx P."/>
            <person name="Pepin K.H."/>
            <person name="Johnson M."/>
            <person name="Thiruvilangam P."/>
            <person name="Bhonagiri V."/>
            <person name="Nash W.E."/>
            <person name="Mardis E.R."/>
            <person name="Wilson R.K."/>
        </authorList>
    </citation>
    <scope>NUCLEOTIDE SEQUENCE [LARGE SCALE GENOMIC DNA]</scope>
    <source>
        <strain evidence="1 2">DSM 17393</strain>
    </source>
</reference>
<gene>
    <name evidence="1" type="ORF">BACINT_02702</name>
</gene>
<accession>B3CFP1</accession>
<evidence type="ECO:0000313" key="2">
    <source>
        <dbReference type="Proteomes" id="UP000004596"/>
    </source>
</evidence>
<dbReference type="AlphaFoldDB" id="B3CFP1"/>
<comment type="caution">
    <text evidence="1">The sequence shown here is derived from an EMBL/GenBank/DDBJ whole genome shotgun (WGS) entry which is preliminary data.</text>
</comment>
<protein>
    <submittedName>
        <fullName evidence="1">Uncharacterized protein</fullName>
    </submittedName>
</protein>
<organism evidence="1 2">
    <name type="scientific">Bacteroides intestinalis DSM 17393</name>
    <dbReference type="NCBI Taxonomy" id="471870"/>
    <lineage>
        <taxon>Bacteria</taxon>
        <taxon>Pseudomonadati</taxon>
        <taxon>Bacteroidota</taxon>
        <taxon>Bacteroidia</taxon>
        <taxon>Bacteroidales</taxon>
        <taxon>Bacteroidaceae</taxon>
        <taxon>Bacteroides</taxon>
    </lineage>
</organism>
<evidence type="ECO:0000313" key="1">
    <source>
        <dbReference type="EMBL" id="EDV03577.1"/>
    </source>
</evidence>
<sequence length="46" mass="5522">MPNETERNQWYAQSVNGKYLIMNKFLEEMSCHGDTYMHLFIKNIVP</sequence>
<proteinExistence type="predicted"/>